<accession>A0A7X1B4I9</accession>
<gene>
    <name evidence="1" type="ORF">H5P27_05710</name>
</gene>
<dbReference type="AlphaFoldDB" id="A0A7X1B4I9"/>
<proteinExistence type="predicted"/>
<dbReference type="RefSeq" id="WP_185659408.1">
    <property type="nucleotide sequence ID" value="NZ_CAWPOO010000006.1"/>
</dbReference>
<reference evidence="1 2" key="1">
    <citation type="submission" date="2020-07" db="EMBL/GenBank/DDBJ databases">
        <authorList>
            <person name="Feng X."/>
        </authorList>
    </citation>
    <scope>NUCLEOTIDE SEQUENCE [LARGE SCALE GENOMIC DNA]</scope>
    <source>
        <strain evidence="1 2">JCM23202</strain>
    </source>
</reference>
<evidence type="ECO:0000313" key="1">
    <source>
        <dbReference type="EMBL" id="MBC2605534.1"/>
    </source>
</evidence>
<evidence type="ECO:0000313" key="2">
    <source>
        <dbReference type="Proteomes" id="UP000526501"/>
    </source>
</evidence>
<dbReference type="Proteomes" id="UP000526501">
    <property type="component" value="Unassembled WGS sequence"/>
</dbReference>
<keyword evidence="2" id="KW-1185">Reference proteome</keyword>
<dbReference type="EMBL" id="JACHVC010000006">
    <property type="protein sequence ID" value="MBC2605534.1"/>
    <property type="molecule type" value="Genomic_DNA"/>
</dbReference>
<comment type="caution">
    <text evidence="1">The sequence shown here is derived from an EMBL/GenBank/DDBJ whole genome shotgun (WGS) entry which is preliminary data.</text>
</comment>
<name>A0A7X1B4I9_9BACT</name>
<protein>
    <submittedName>
        <fullName evidence="1">Uncharacterized protein</fullName>
    </submittedName>
</protein>
<organism evidence="1 2">
    <name type="scientific">Pelagicoccus albus</name>
    <dbReference type="NCBI Taxonomy" id="415222"/>
    <lineage>
        <taxon>Bacteria</taxon>
        <taxon>Pseudomonadati</taxon>
        <taxon>Verrucomicrobiota</taxon>
        <taxon>Opitutia</taxon>
        <taxon>Puniceicoccales</taxon>
        <taxon>Pelagicoccaceae</taxon>
        <taxon>Pelagicoccus</taxon>
    </lineage>
</organism>
<sequence>MKEAKTIEDEQKPECERCGASIEEKTGSLKLCDACYVESCDSCCSDD</sequence>